<feature type="non-terminal residue" evidence="2">
    <location>
        <position position="1"/>
    </location>
</feature>
<organism evidence="2 3">
    <name type="scientific">Erythranthe guttata</name>
    <name type="common">Yellow monkey flower</name>
    <name type="synonym">Mimulus guttatus</name>
    <dbReference type="NCBI Taxonomy" id="4155"/>
    <lineage>
        <taxon>Eukaryota</taxon>
        <taxon>Viridiplantae</taxon>
        <taxon>Streptophyta</taxon>
        <taxon>Embryophyta</taxon>
        <taxon>Tracheophyta</taxon>
        <taxon>Spermatophyta</taxon>
        <taxon>Magnoliopsida</taxon>
        <taxon>eudicotyledons</taxon>
        <taxon>Gunneridae</taxon>
        <taxon>Pentapetalae</taxon>
        <taxon>asterids</taxon>
        <taxon>lamiids</taxon>
        <taxon>Lamiales</taxon>
        <taxon>Phrymaceae</taxon>
        <taxon>Erythranthe</taxon>
    </lineage>
</organism>
<dbReference type="EMBL" id="KI630480">
    <property type="protein sequence ID" value="EYU38743.1"/>
    <property type="molecule type" value="Genomic_DNA"/>
</dbReference>
<keyword evidence="1" id="KW-1133">Transmembrane helix</keyword>
<proteinExistence type="predicted"/>
<protein>
    <submittedName>
        <fullName evidence="2">Uncharacterized protein</fullName>
    </submittedName>
</protein>
<keyword evidence="1" id="KW-0472">Membrane</keyword>
<dbReference type="Proteomes" id="UP000030748">
    <property type="component" value="Unassembled WGS sequence"/>
</dbReference>
<keyword evidence="3" id="KW-1185">Reference proteome</keyword>
<feature type="non-terminal residue" evidence="2">
    <location>
        <position position="51"/>
    </location>
</feature>
<reference evidence="2 3" key="1">
    <citation type="journal article" date="2013" name="Proc. Natl. Acad. Sci. U.S.A.">
        <title>Fine-scale variation in meiotic recombination in Mimulus inferred from population shotgun sequencing.</title>
        <authorList>
            <person name="Hellsten U."/>
            <person name="Wright K.M."/>
            <person name="Jenkins J."/>
            <person name="Shu S."/>
            <person name="Yuan Y."/>
            <person name="Wessler S.R."/>
            <person name="Schmutz J."/>
            <person name="Willis J.H."/>
            <person name="Rokhsar D.S."/>
        </authorList>
    </citation>
    <scope>NUCLEOTIDE SEQUENCE [LARGE SCALE GENOMIC DNA]</scope>
    <source>
        <strain evidence="3">cv. DUN x IM62</strain>
    </source>
</reference>
<keyword evidence="1" id="KW-0812">Transmembrane</keyword>
<dbReference type="AlphaFoldDB" id="A0A022RG27"/>
<name>A0A022RG27_ERYGU</name>
<evidence type="ECO:0000256" key="1">
    <source>
        <dbReference type="SAM" id="Phobius"/>
    </source>
</evidence>
<evidence type="ECO:0000313" key="2">
    <source>
        <dbReference type="EMBL" id="EYU38743.1"/>
    </source>
</evidence>
<accession>A0A022RG27</accession>
<sequence>YLPHCRPFAVLSASSAHAAPFFLALLFYFSPPPASDSSEIGIQAIRHSYSE</sequence>
<evidence type="ECO:0000313" key="3">
    <source>
        <dbReference type="Proteomes" id="UP000030748"/>
    </source>
</evidence>
<gene>
    <name evidence="2" type="ORF">MIMGU_mgv1a0267172mg</name>
</gene>
<feature type="transmembrane region" description="Helical" evidence="1">
    <location>
        <begin position="7"/>
        <end position="29"/>
    </location>
</feature>